<dbReference type="AlphaFoldDB" id="A0A6M3JQ84"/>
<reference evidence="1" key="1">
    <citation type="submission" date="2020-03" db="EMBL/GenBank/DDBJ databases">
        <title>The deep terrestrial virosphere.</title>
        <authorList>
            <person name="Holmfeldt K."/>
            <person name="Nilsson E."/>
            <person name="Simone D."/>
            <person name="Lopez-Fernandez M."/>
            <person name="Wu X."/>
            <person name="de Brujin I."/>
            <person name="Lundin D."/>
            <person name="Andersson A."/>
            <person name="Bertilsson S."/>
            <person name="Dopson M."/>
        </authorList>
    </citation>
    <scope>NUCLEOTIDE SEQUENCE</scope>
    <source>
        <strain evidence="1">MM415A03179</strain>
        <strain evidence="2">MM415B03342</strain>
    </source>
</reference>
<name>A0A6M3JQ84_9ZZZZ</name>
<accession>A0A6M3JQ84</accession>
<proteinExistence type="predicted"/>
<organism evidence="1">
    <name type="scientific">viral metagenome</name>
    <dbReference type="NCBI Taxonomy" id="1070528"/>
    <lineage>
        <taxon>unclassified sequences</taxon>
        <taxon>metagenomes</taxon>
        <taxon>organismal metagenomes</taxon>
    </lineage>
</organism>
<dbReference type="EMBL" id="MT142994">
    <property type="protein sequence ID" value="QJA91527.1"/>
    <property type="molecule type" value="Genomic_DNA"/>
</dbReference>
<evidence type="ECO:0000313" key="1">
    <source>
        <dbReference type="EMBL" id="QJA71428.1"/>
    </source>
</evidence>
<protein>
    <submittedName>
        <fullName evidence="1">Uncharacterized protein</fullName>
    </submittedName>
</protein>
<sequence>MPYKLIIKLNTGEILESADIAPNNPNHNYNHWKIFREIIRTGHSMKKRIKEVVEYNCKRS</sequence>
<gene>
    <name evidence="1" type="ORF">MM415A03179_0002</name>
    <name evidence="2" type="ORF">MM415B03342_0002</name>
</gene>
<dbReference type="EMBL" id="MT141873">
    <property type="protein sequence ID" value="QJA71428.1"/>
    <property type="molecule type" value="Genomic_DNA"/>
</dbReference>
<evidence type="ECO:0000313" key="2">
    <source>
        <dbReference type="EMBL" id="QJA91527.1"/>
    </source>
</evidence>